<keyword evidence="6" id="KW-1185">Reference proteome</keyword>
<name>A0A1C7MUD9_GRIFR</name>
<dbReference type="InterPro" id="IPR021109">
    <property type="entry name" value="Peptidase_aspartic_dom_sf"/>
</dbReference>
<feature type="domain" description="Peptidase A1" evidence="4">
    <location>
        <begin position="133"/>
        <end position="480"/>
    </location>
</feature>
<feature type="transmembrane region" description="Helical" evidence="3">
    <location>
        <begin position="490"/>
        <end position="515"/>
    </location>
</feature>
<accession>A0A1C7MUD9</accession>
<dbReference type="OrthoDB" id="2563011at2759"/>
<feature type="transmembrane region" description="Helical" evidence="3">
    <location>
        <begin position="629"/>
        <end position="647"/>
    </location>
</feature>
<dbReference type="GO" id="GO:0004190">
    <property type="term" value="F:aspartic-type endopeptidase activity"/>
    <property type="evidence" value="ECO:0007669"/>
    <property type="project" value="InterPro"/>
</dbReference>
<comment type="similarity">
    <text evidence="1">Belongs to the peptidase A1 family.</text>
</comment>
<evidence type="ECO:0000313" key="5">
    <source>
        <dbReference type="EMBL" id="OBZ80099.1"/>
    </source>
</evidence>
<dbReference type="InterPro" id="IPR001461">
    <property type="entry name" value="Aspartic_peptidase_A1"/>
</dbReference>
<keyword evidence="3" id="KW-1133">Transmembrane helix</keyword>
<keyword evidence="3" id="KW-0472">Membrane</keyword>
<dbReference type="EMBL" id="LUGG01000001">
    <property type="protein sequence ID" value="OBZ80099.1"/>
    <property type="molecule type" value="Genomic_DNA"/>
</dbReference>
<evidence type="ECO:0000256" key="2">
    <source>
        <dbReference type="SAM" id="MobiDB-lite"/>
    </source>
</evidence>
<keyword evidence="3" id="KW-0812">Transmembrane</keyword>
<gene>
    <name evidence="5" type="ORF">A0H81_00186</name>
</gene>
<dbReference type="PANTHER" id="PTHR47966">
    <property type="entry name" value="BETA-SITE APP-CLEAVING ENZYME, ISOFORM A-RELATED"/>
    <property type="match status" value="1"/>
</dbReference>
<sequence>MDAWQQLFAKHIGNYISTPAQIDTRHHRPMPERVWKCSSNLHETEVRPPVTSIYEPIQSLLSLRDADALFRPRPSFFLYPPTISSNNSGIMRTFGRTRLLLALCSVHLFPLVYAFTPPARLDIPLHFDSLGRYVLPIAMGDNTQHFNFTMSMSTGLTFVAGNNCSTCNDTNLYNESASPTAQSLSGQEGVNVLGGSFNGSAFKEDCAMTTLNGSSWDYPNQTILVTNNQGAGSIFGDGISGLVGLGTNKNLPASNYSYSAGFDDTIFGAWLIQHPDAPYFSYGMQIRPPAQIPSTSSSLSLASDPDSSAYVNDELIWLSTQDNVTSGFLSNSDQPDWTVELDGWSAKIGSDTVGNMAAMVTSVDPYYPDIYLPFSQAQLIHDAIAGAVSQDSLSTIPGRSQAWTVPCNTKISFTVAIGTQSFTTDQSVLIVAQSDGTCVSVIEGWTDTFASQYLLGARFMSQIYMIFNVPRDGASQIGFAPLAQSKSKDIGAIVGGTVGGVAGVLGLGLLAFYLIRRRQDNVFFRRAAVFEEEAKVASTVVPYVEQAPPTPAQVSQFGTPPVTPSTSLFAQSEPGPIIPPPSYQEASESGASPPVSPRDAKTRHLHQSSVSSQPTNRTSEISGVSGSRFVSFVSNVSVIALYIRLIIYC</sequence>
<evidence type="ECO:0000259" key="4">
    <source>
        <dbReference type="PROSITE" id="PS51767"/>
    </source>
</evidence>
<dbReference type="SUPFAM" id="SSF50630">
    <property type="entry name" value="Acid proteases"/>
    <property type="match status" value="1"/>
</dbReference>
<evidence type="ECO:0000313" key="6">
    <source>
        <dbReference type="Proteomes" id="UP000092993"/>
    </source>
</evidence>
<evidence type="ECO:0000256" key="1">
    <source>
        <dbReference type="ARBA" id="ARBA00007447"/>
    </source>
</evidence>
<feature type="compositionally biased region" description="Polar residues" evidence="2">
    <location>
        <begin position="552"/>
        <end position="570"/>
    </location>
</feature>
<evidence type="ECO:0000256" key="3">
    <source>
        <dbReference type="SAM" id="Phobius"/>
    </source>
</evidence>
<dbReference type="PANTHER" id="PTHR47966:SF51">
    <property type="entry name" value="BETA-SITE APP-CLEAVING ENZYME, ISOFORM A-RELATED"/>
    <property type="match status" value="1"/>
</dbReference>
<feature type="compositionally biased region" description="Polar residues" evidence="2">
    <location>
        <begin position="607"/>
        <end position="621"/>
    </location>
</feature>
<protein>
    <recommendedName>
        <fullName evidence="4">Peptidase A1 domain-containing protein</fullName>
    </recommendedName>
</protein>
<proteinExistence type="inferred from homology"/>
<reference evidence="5 6" key="1">
    <citation type="submission" date="2016-03" db="EMBL/GenBank/DDBJ databases">
        <title>Whole genome sequencing of Grifola frondosa 9006-11.</title>
        <authorList>
            <person name="Min B."/>
            <person name="Park H."/>
            <person name="Kim J.-G."/>
            <person name="Cho H."/>
            <person name="Oh Y.-L."/>
            <person name="Kong W.-S."/>
            <person name="Choi I.-G."/>
        </authorList>
    </citation>
    <scope>NUCLEOTIDE SEQUENCE [LARGE SCALE GENOMIC DNA]</scope>
    <source>
        <strain evidence="5 6">9006-11</strain>
    </source>
</reference>
<dbReference type="PROSITE" id="PS51767">
    <property type="entry name" value="PEPTIDASE_A1"/>
    <property type="match status" value="1"/>
</dbReference>
<organism evidence="5 6">
    <name type="scientific">Grifola frondosa</name>
    <name type="common">Maitake</name>
    <name type="synonym">Polyporus frondosus</name>
    <dbReference type="NCBI Taxonomy" id="5627"/>
    <lineage>
        <taxon>Eukaryota</taxon>
        <taxon>Fungi</taxon>
        <taxon>Dikarya</taxon>
        <taxon>Basidiomycota</taxon>
        <taxon>Agaricomycotina</taxon>
        <taxon>Agaricomycetes</taxon>
        <taxon>Polyporales</taxon>
        <taxon>Grifolaceae</taxon>
        <taxon>Grifola</taxon>
    </lineage>
</organism>
<feature type="region of interest" description="Disordered" evidence="2">
    <location>
        <begin position="551"/>
        <end position="622"/>
    </location>
</feature>
<dbReference type="Gene3D" id="2.40.70.10">
    <property type="entry name" value="Acid Proteases"/>
    <property type="match status" value="2"/>
</dbReference>
<dbReference type="AlphaFoldDB" id="A0A1C7MUD9"/>
<dbReference type="STRING" id="5627.A0A1C7MUD9"/>
<dbReference type="Proteomes" id="UP000092993">
    <property type="component" value="Unassembled WGS sequence"/>
</dbReference>
<dbReference type="Pfam" id="PF00026">
    <property type="entry name" value="Asp"/>
    <property type="match status" value="1"/>
</dbReference>
<dbReference type="InterPro" id="IPR033121">
    <property type="entry name" value="PEPTIDASE_A1"/>
</dbReference>
<comment type="caution">
    <text evidence="5">The sequence shown here is derived from an EMBL/GenBank/DDBJ whole genome shotgun (WGS) entry which is preliminary data.</text>
</comment>
<dbReference type="GO" id="GO:0006508">
    <property type="term" value="P:proteolysis"/>
    <property type="evidence" value="ECO:0007669"/>
    <property type="project" value="InterPro"/>
</dbReference>